<evidence type="ECO:0000313" key="2">
    <source>
        <dbReference type="Proteomes" id="UP001301442"/>
    </source>
</evidence>
<keyword evidence="2" id="KW-1185">Reference proteome</keyword>
<reference evidence="1 2" key="1">
    <citation type="submission" date="2023-09" db="EMBL/GenBank/DDBJ databases">
        <authorList>
            <person name="Qi X."/>
        </authorList>
    </citation>
    <scope>NUCLEOTIDE SEQUENCE [LARGE SCALE GENOMIC DNA]</scope>
    <source>
        <strain evidence="1 2">S1-1</strain>
    </source>
</reference>
<keyword evidence="1" id="KW-0378">Hydrolase</keyword>
<protein>
    <submittedName>
        <fullName evidence="1">Dienelactone hydrolase family protein</fullName>
    </submittedName>
</protein>
<gene>
    <name evidence="1" type="ORF">RI844_13400</name>
</gene>
<name>A0ABZ0GKQ2_9GAMM</name>
<dbReference type="Proteomes" id="UP001301442">
    <property type="component" value="Chromosome"/>
</dbReference>
<sequence length="182" mass="20270">MSAIVVSDVFGKTSALISLCEELKVSIIVDPYNGVDMGFKSEAEAYAYFIENVGFNAYLAILQKTIESNYPNSILIGFSVGASAIWALSDKVSSNVVKHAICYYGSQIRNLTEVKPKFAIELVFPKSEPHFDVLELQSKLSKKQNVTAIKVAHLHGFMNYYSNNYNQVAYNEQLKLLCLHVS</sequence>
<proteinExistence type="predicted"/>
<accession>A0ABZ0GKQ2</accession>
<evidence type="ECO:0000313" key="1">
    <source>
        <dbReference type="EMBL" id="WOH36363.1"/>
    </source>
</evidence>
<organism evidence="1 2">
    <name type="scientific">Thalassotalea fonticola</name>
    <dbReference type="NCBI Taxonomy" id="3065649"/>
    <lineage>
        <taxon>Bacteria</taxon>
        <taxon>Pseudomonadati</taxon>
        <taxon>Pseudomonadota</taxon>
        <taxon>Gammaproteobacteria</taxon>
        <taxon>Alteromonadales</taxon>
        <taxon>Colwelliaceae</taxon>
        <taxon>Thalassotalea</taxon>
    </lineage>
</organism>
<dbReference type="EMBL" id="CP136600">
    <property type="protein sequence ID" value="WOH36363.1"/>
    <property type="molecule type" value="Genomic_DNA"/>
</dbReference>
<dbReference type="GO" id="GO:0016787">
    <property type="term" value="F:hydrolase activity"/>
    <property type="evidence" value="ECO:0007669"/>
    <property type="project" value="UniProtKB-KW"/>
</dbReference>
<dbReference type="RefSeq" id="WP_348395176.1">
    <property type="nucleotide sequence ID" value="NZ_CP136600.1"/>
</dbReference>